<dbReference type="AlphaFoldDB" id="A0A1H8AAZ8"/>
<protein>
    <recommendedName>
        <fullName evidence="4">Lipoprotein-attachment site-containing protein</fullName>
    </recommendedName>
</protein>
<accession>A0A1H8AAZ8</accession>
<dbReference type="EMBL" id="FOCP01000001">
    <property type="protein sequence ID" value="SEM67104.1"/>
    <property type="molecule type" value="Genomic_DNA"/>
</dbReference>
<sequence>MKYSFLALVIAVFALSACGEPRRTPDGHLMDKPTPSAYDDADFDTSPRESDDE</sequence>
<evidence type="ECO:0000313" key="3">
    <source>
        <dbReference type="Proteomes" id="UP000199459"/>
    </source>
</evidence>
<proteinExistence type="predicted"/>
<evidence type="ECO:0000313" key="2">
    <source>
        <dbReference type="EMBL" id="SEM67104.1"/>
    </source>
</evidence>
<reference evidence="2 3" key="1">
    <citation type="submission" date="2016-10" db="EMBL/GenBank/DDBJ databases">
        <authorList>
            <person name="de Groot N.N."/>
        </authorList>
    </citation>
    <scope>NUCLEOTIDE SEQUENCE [LARGE SCALE GENOMIC DNA]</scope>
    <source>
        <strain evidence="2 3">Nm22</strain>
    </source>
</reference>
<dbReference type="RefSeq" id="WP_177167618.1">
    <property type="nucleotide sequence ID" value="NZ_FOCP01000001.1"/>
</dbReference>
<evidence type="ECO:0000256" key="1">
    <source>
        <dbReference type="SAM" id="MobiDB-lite"/>
    </source>
</evidence>
<evidence type="ECO:0008006" key="4">
    <source>
        <dbReference type="Google" id="ProtNLM"/>
    </source>
</evidence>
<name>A0A1H8AAZ8_9PROT</name>
<organism evidence="2 3">
    <name type="scientific">Nitrosomonas marina</name>
    <dbReference type="NCBI Taxonomy" id="917"/>
    <lineage>
        <taxon>Bacteria</taxon>
        <taxon>Pseudomonadati</taxon>
        <taxon>Pseudomonadota</taxon>
        <taxon>Betaproteobacteria</taxon>
        <taxon>Nitrosomonadales</taxon>
        <taxon>Nitrosomonadaceae</taxon>
        <taxon>Nitrosomonas</taxon>
    </lineage>
</organism>
<feature type="region of interest" description="Disordered" evidence="1">
    <location>
        <begin position="20"/>
        <end position="53"/>
    </location>
</feature>
<gene>
    <name evidence="2" type="ORF">SAMN05216325_10121</name>
</gene>
<dbReference type="PROSITE" id="PS51257">
    <property type="entry name" value="PROKAR_LIPOPROTEIN"/>
    <property type="match status" value="1"/>
</dbReference>
<dbReference type="Proteomes" id="UP000199459">
    <property type="component" value="Unassembled WGS sequence"/>
</dbReference>
<feature type="compositionally biased region" description="Basic and acidic residues" evidence="1">
    <location>
        <begin position="20"/>
        <end position="31"/>
    </location>
</feature>